<dbReference type="GO" id="GO:0016020">
    <property type="term" value="C:membrane"/>
    <property type="evidence" value="ECO:0007669"/>
    <property type="project" value="TreeGrafter"/>
</dbReference>
<evidence type="ECO:0000256" key="1">
    <source>
        <dbReference type="SAM" id="Phobius"/>
    </source>
</evidence>
<dbReference type="PANTHER" id="PTHR23028">
    <property type="entry name" value="ACETYLTRANSFERASE"/>
    <property type="match status" value="1"/>
</dbReference>
<sequence>MRIDSLTSTRFVVALLLVLFHTAATGLSNDSFIGKLLLAGDSGVSYFFVLSGFILVIASGDNQHLPQRIRKGRFWRNRFARIYPLYLVALTLTFVADVLTHSNSFGRLSLGSVVSSLLLIQAWIPAYTMDLNYPGWSLSAEVFFYALFPVLYAGMVRRSVWQMLAMTILFWGISLAVHVDMVQQMSVVDTAWFHNLTMYFPLLHLNTFLLGMATGFIWVRHRTRLAHYQLGLALALLVMAAVIGYVIVNQLPLLRLRHNGLFAPLFILLILWLSVQSGVLSRWLSRPLPVHLGEISYGIYLLQIPVGTVAFYVNYRWLHCPTWVYLPLYIGLLCGIASLCYRFIETPARQFIRQWTLPRFVRSSDEQLSRPA</sequence>
<accession>A0A7L5DI51</accession>
<dbReference type="AlphaFoldDB" id="A0A7L5DI51"/>
<feature type="transmembrane region" description="Helical" evidence="1">
    <location>
        <begin position="297"/>
        <end position="317"/>
    </location>
</feature>
<feature type="transmembrane region" description="Helical" evidence="1">
    <location>
        <begin position="199"/>
        <end position="218"/>
    </location>
</feature>
<keyword evidence="1" id="KW-1133">Transmembrane helix</keyword>
<feature type="transmembrane region" description="Helical" evidence="1">
    <location>
        <begin position="36"/>
        <end position="58"/>
    </location>
</feature>
<keyword evidence="1" id="KW-0812">Transmembrane</keyword>
<feature type="transmembrane region" description="Helical" evidence="1">
    <location>
        <begin position="323"/>
        <end position="344"/>
    </location>
</feature>
<evidence type="ECO:0000313" key="4">
    <source>
        <dbReference type="Proteomes" id="UP000501128"/>
    </source>
</evidence>
<dbReference type="PANTHER" id="PTHR23028:SF53">
    <property type="entry name" value="ACYL_TRANSF_3 DOMAIN-CONTAINING PROTEIN"/>
    <property type="match status" value="1"/>
</dbReference>
<organism evidence="3 4">
    <name type="scientific">Spirosoma rhododendri</name>
    <dbReference type="NCBI Taxonomy" id="2728024"/>
    <lineage>
        <taxon>Bacteria</taxon>
        <taxon>Pseudomonadati</taxon>
        <taxon>Bacteroidota</taxon>
        <taxon>Cytophagia</taxon>
        <taxon>Cytophagales</taxon>
        <taxon>Cytophagaceae</taxon>
        <taxon>Spirosoma</taxon>
    </lineage>
</organism>
<keyword evidence="3" id="KW-0808">Transferase</keyword>
<feature type="transmembrane region" description="Helical" evidence="1">
    <location>
        <begin position="260"/>
        <end position="285"/>
    </location>
</feature>
<reference evidence="3 4" key="1">
    <citation type="submission" date="2020-04" db="EMBL/GenBank/DDBJ databases">
        <title>Genome sequencing of novel species.</title>
        <authorList>
            <person name="Heo J."/>
            <person name="Kim S.-J."/>
            <person name="Kim J.-S."/>
            <person name="Hong S.-B."/>
            <person name="Kwon S.-W."/>
        </authorList>
    </citation>
    <scope>NUCLEOTIDE SEQUENCE [LARGE SCALE GENOMIC DNA]</scope>
    <source>
        <strain evidence="3 4">CJU-R4</strain>
    </source>
</reference>
<feature type="transmembrane region" description="Helical" evidence="1">
    <location>
        <begin position="133"/>
        <end position="153"/>
    </location>
</feature>
<keyword evidence="3" id="KW-0012">Acyltransferase</keyword>
<dbReference type="InterPro" id="IPR002656">
    <property type="entry name" value="Acyl_transf_3_dom"/>
</dbReference>
<evidence type="ECO:0000313" key="3">
    <source>
        <dbReference type="EMBL" id="QJD77031.1"/>
    </source>
</evidence>
<name>A0A7L5DI51_9BACT</name>
<gene>
    <name evidence="3" type="ORF">HH216_00310</name>
</gene>
<dbReference type="InterPro" id="IPR050879">
    <property type="entry name" value="Acyltransferase_3"/>
</dbReference>
<dbReference type="EMBL" id="CP051677">
    <property type="protein sequence ID" value="QJD77031.1"/>
    <property type="molecule type" value="Genomic_DNA"/>
</dbReference>
<evidence type="ECO:0000259" key="2">
    <source>
        <dbReference type="Pfam" id="PF01757"/>
    </source>
</evidence>
<dbReference type="KEGG" id="srho:HH216_00310"/>
<protein>
    <submittedName>
        <fullName evidence="3">Acyltransferase</fullName>
    </submittedName>
</protein>
<dbReference type="GO" id="GO:0016747">
    <property type="term" value="F:acyltransferase activity, transferring groups other than amino-acyl groups"/>
    <property type="evidence" value="ECO:0007669"/>
    <property type="project" value="InterPro"/>
</dbReference>
<dbReference type="RefSeq" id="WP_169548975.1">
    <property type="nucleotide sequence ID" value="NZ_CP051677.1"/>
</dbReference>
<keyword evidence="1" id="KW-0472">Membrane</keyword>
<dbReference type="GO" id="GO:0000271">
    <property type="term" value="P:polysaccharide biosynthetic process"/>
    <property type="evidence" value="ECO:0007669"/>
    <property type="project" value="TreeGrafter"/>
</dbReference>
<feature type="transmembrane region" description="Helical" evidence="1">
    <location>
        <begin position="79"/>
        <end position="99"/>
    </location>
</feature>
<dbReference type="Pfam" id="PF01757">
    <property type="entry name" value="Acyl_transf_3"/>
    <property type="match status" value="1"/>
</dbReference>
<dbReference type="Proteomes" id="UP000501128">
    <property type="component" value="Chromosome"/>
</dbReference>
<keyword evidence="4" id="KW-1185">Reference proteome</keyword>
<feature type="transmembrane region" description="Helical" evidence="1">
    <location>
        <begin position="160"/>
        <end position="179"/>
    </location>
</feature>
<feature type="transmembrane region" description="Helical" evidence="1">
    <location>
        <begin position="230"/>
        <end position="248"/>
    </location>
</feature>
<proteinExistence type="predicted"/>
<feature type="domain" description="Acyltransferase 3" evidence="2">
    <location>
        <begin position="5"/>
        <end position="341"/>
    </location>
</feature>